<evidence type="ECO:0000256" key="1">
    <source>
        <dbReference type="ARBA" id="ARBA00006987"/>
    </source>
</evidence>
<keyword evidence="4" id="KW-1185">Reference proteome</keyword>
<gene>
    <name evidence="3" type="ORF">GCM10023144_25340</name>
</gene>
<comment type="similarity">
    <text evidence="1">Belongs to the UPF0065 (bug) family.</text>
</comment>
<sequence length="321" mass="34055">MKVRTWCLALAAGALAAATAQAQNYPNKPVRVVVGTTAGSSMDVVARGLAERLSRIWGQSVIVDNRAGAAGLIGEELVAKSAPDGYTLLYAAGSLAARPARYRKLPFDVLRDFEPVTQVVSRGEVLTVNPQVPAKDTRELIALAKARPGQIRYSTGGVGSASQMGMELFNLMAGIKLTNVPYKGGPQAINDVVSGTIEAYFGGLLPVLPMIKEGRLRALGTSGPRRSSILPDVQTMAEAGVPGFEFDNWNGIFVRAGTPPEIVEKIAADIRTVVSSEELKSRFASQGIDLVSTSPADFKKYFAAEVAKWPEVVKAANIAVQ</sequence>
<dbReference type="PANTHER" id="PTHR42928">
    <property type="entry name" value="TRICARBOXYLATE-BINDING PROTEIN"/>
    <property type="match status" value="1"/>
</dbReference>
<dbReference type="SUPFAM" id="SSF53850">
    <property type="entry name" value="Periplasmic binding protein-like II"/>
    <property type="match status" value="1"/>
</dbReference>
<dbReference type="Pfam" id="PF03401">
    <property type="entry name" value="TctC"/>
    <property type="match status" value="1"/>
</dbReference>
<dbReference type="PANTHER" id="PTHR42928:SF5">
    <property type="entry name" value="BLR1237 PROTEIN"/>
    <property type="match status" value="1"/>
</dbReference>
<feature type="chain" id="PRO_5046296777" evidence="2">
    <location>
        <begin position="23"/>
        <end position="321"/>
    </location>
</feature>
<organism evidence="3 4">
    <name type="scientific">Pigmentiphaga soli</name>
    <dbReference type="NCBI Taxonomy" id="1007095"/>
    <lineage>
        <taxon>Bacteria</taxon>
        <taxon>Pseudomonadati</taxon>
        <taxon>Pseudomonadota</taxon>
        <taxon>Betaproteobacteria</taxon>
        <taxon>Burkholderiales</taxon>
        <taxon>Alcaligenaceae</taxon>
        <taxon>Pigmentiphaga</taxon>
    </lineage>
</organism>
<protein>
    <submittedName>
        <fullName evidence="3">Tripartite tricarboxylate transporter substrate binding protein</fullName>
    </submittedName>
</protein>
<dbReference type="PIRSF" id="PIRSF017082">
    <property type="entry name" value="YflP"/>
    <property type="match status" value="1"/>
</dbReference>
<dbReference type="CDD" id="cd13578">
    <property type="entry name" value="PBP2_Bug27"/>
    <property type="match status" value="1"/>
</dbReference>
<keyword evidence="2" id="KW-0732">Signal</keyword>
<evidence type="ECO:0000313" key="3">
    <source>
        <dbReference type="EMBL" id="GAA4333749.1"/>
    </source>
</evidence>
<name>A0ABP8H3Y1_9BURK</name>
<comment type="caution">
    <text evidence="3">The sequence shown here is derived from an EMBL/GenBank/DDBJ whole genome shotgun (WGS) entry which is preliminary data.</text>
</comment>
<dbReference type="InterPro" id="IPR042100">
    <property type="entry name" value="Bug_dom1"/>
</dbReference>
<proteinExistence type="inferred from homology"/>
<feature type="signal peptide" evidence="2">
    <location>
        <begin position="1"/>
        <end position="22"/>
    </location>
</feature>
<dbReference type="Proteomes" id="UP001501671">
    <property type="component" value="Unassembled WGS sequence"/>
</dbReference>
<evidence type="ECO:0000256" key="2">
    <source>
        <dbReference type="SAM" id="SignalP"/>
    </source>
</evidence>
<reference evidence="4" key="1">
    <citation type="journal article" date="2019" name="Int. J. Syst. Evol. Microbiol.">
        <title>The Global Catalogue of Microorganisms (GCM) 10K type strain sequencing project: providing services to taxonomists for standard genome sequencing and annotation.</title>
        <authorList>
            <consortium name="The Broad Institute Genomics Platform"/>
            <consortium name="The Broad Institute Genome Sequencing Center for Infectious Disease"/>
            <person name="Wu L."/>
            <person name="Ma J."/>
        </authorList>
    </citation>
    <scope>NUCLEOTIDE SEQUENCE [LARGE SCALE GENOMIC DNA]</scope>
    <source>
        <strain evidence="4">JCM 17666</strain>
    </source>
</reference>
<dbReference type="RefSeq" id="WP_345249956.1">
    <property type="nucleotide sequence ID" value="NZ_BAABFO010000011.1"/>
</dbReference>
<accession>A0ABP8H3Y1</accession>
<dbReference type="Gene3D" id="3.40.190.10">
    <property type="entry name" value="Periplasmic binding protein-like II"/>
    <property type="match status" value="1"/>
</dbReference>
<dbReference type="Gene3D" id="3.40.190.150">
    <property type="entry name" value="Bordetella uptake gene, domain 1"/>
    <property type="match status" value="1"/>
</dbReference>
<dbReference type="EMBL" id="BAABFO010000011">
    <property type="protein sequence ID" value="GAA4333749.1"/>
    <property type="molecule type" value="Genomic_DNA"/>
</dbReference>
<evidence type="ECO:0000313" key="4">
    <source>
        <dbReference type="Proteomes" id="UP001501671"/>
    </source>
</evidence>
<dbReference type="InterPro" id="IPR005064">
    <property type="entry name" value="BUG"/>
</dbReference>